<proteinExistence type="predicted"/>
<name>A0A8C0CRG2_BALMU</name>
<evidence type="ECO:0000313" key="2">
    <source>
        <dbReference type="Ensembl" id="ENSBMSP00010010108.1"/>
    </source>
</evidence>
<protein>
    <submittedName>
        <fullName evidence="2">Uncharacterized protein</fullName>
    </submittedName>
</protein>
<reference evidence="2" key="1">
    <citation type="submission" date="2023-09" db="UniProtKB">
        <authorList>
            <consortium name="Ensembl"/>
        </authorList>
    </citation>
    <scope>IDENTIFICATION</scope>
</reference>
<accession>A0A8C0CRG2</accession>
<evidence type="ECO:0000256" key="1">
    <source>
        <dbReference type="SAM" id="Phobius"/>
    </source>
</evidence>
<dbReference type="AlphaFoldDB" id="A0A8C0CRG2"/>
<dbReference type="Ensembl" id="ENSBMST00010011237.1">
    <property type="protein sequence ID" value="ENSBMSP00010010108.1"/>
    <property type="gene ID" value="ENSBMSG00010007423.1"/>
</dbReference>
<keyword evidence="1" id="KW-1133">Transmembrane helix</keyword>
<keyword evidence="1" id="KW-0472">Membrane</keyword>
<sequence length="118" mass="13606">MVSWEGIDSSSLCLGGSFFGSISFWALFLSLMFINPLWQHWINNHLVTTCLTLLVPLTGDAFVPGERSFIIMKHQGRIDWMFLWNCLLRYSFWRQENLPQASLKLVSHCGFGLYSPDD</sequence>
<dbReference type="GeneTree" id="ENSGT00940000171318"/>
<keyword evidence="1" id="KW-0812">Transmembrane</keyword>
<feature type="transmembrane region" description="Helical" evidence="1">
    <location>
        <begin position="46"/>
        <end position="63"/>
    </location>
</feature>
<feature type="transmembrane region" description="Helical" evidence="1">
    <location>
        <begin position="12"/>
        <end position="34"/>
    </location>
</feature>
<organism evidence="2">
    <name type="scientific">Balaenoptera musculus</name>
    <name type="common">Blue whale</name>
    <dbReference type="NCBI Taxonomy" id="9771"/>
    <lineage>
        <taxon>Eukaryota</taxon>
        <taxon>Metazoa</taxon>
        <taxon>Chordata</taxon>
        <taxon>Craniata</taxon>
        <taxon>Vertebrata</taxon>
        <taxon>Euteleostomi</taxon>
        <taxon>Mammalia</taxon>
        <taxon>Eutheria</taxon>
        <taxon>Laurasiatheria</taxon>
        <taxon>Artiodactyla</taxon>
        <taxon>Whippomorpha</taxon>
        <taxon>Cetacea</taxon>
        <taxon>Mysticeti</taxon>
        <taxon>Balaenopteridae</taxon>
        <taxon>Balaenoptera</taxon>
    </lineage>
</organism>